<feature type="compositionally biased region" description="Basic and acidic residues" evidence="6">
    <location>
        <begin position="464"/>
        <end position="481"/>
    </location>
</feature>
<dbReference type="EC" id="3.4.24.81" evidence="2"/>
<keyword evidence="3" id="KW-0165">Cleavage on pair of basic residues</keyword>
<dbReference type="EMBL" id="VIIS01000104">
    <property type="protein sequence ID" value="KAF0313192.1"/>
    <property type="molecule type" value="Genomic_DNA"/>
</dbReference>
<dbReference type="PANTHER" id="PTHR45702">
    <property type="entry name" value="ADAM10/ADAM17 METALLOPEPTIDASE FAMILY MEMBER"/>
    <property type="match status" value="1"/>
</dbReference>
<dbReference type="Pfam" id="PF13574">
    <property type="entry name" value="Reprolysin_2"/>
    <property type="match status" value="1"/>
</dbReference>
<dbReference type="InterPro" id="IPR001762">
    <property type="entry name" value="Disintegrin_dom"/>
</dbReference>
<feature type="domain" description="Peptidase M12B" evidence="9">
    <location>
        <begin position="47"/>
        <end position="198"/>
    </location>
</feature>
<organism evidence="10 11">
    <name type="scientific">Amphibalanus amphitrite</name>
    <name type="common">Striped barnacle</name>
    <name type="synonym">Balanus amphitrite</name>
    <dbReference type="NCBI Taxonomy" id="1232801"/>
    <lineage>
        <taxon>Eukaryota</taxon>
        <taxon>Metazoa</taxon>
        <taxon>Ecdysozoa</taxon>
        <taxon>Arthropoda</taxon>
        <taxon>Crustacea</taxon>
        <taxon>Multicrustacea</taxon>
        <taxon>Cirripedia</taxon>
        <taxon>Thoracica</taxon>
        <taxon>Thoracicalcarea</taxon>
        <taxon>Balanomorpha</taxon>
        <taxon>Balanoidea</taxon>
        <taxon>Balanidae</taxon>
        <taxon>Amphibalaninae</taxon>
        <taxon>Amphibalanus</taxon>
    </lineage>
</organism>
<dbReference type="OrthoDB" id="2149267at2759"/>
<feature type="active site" evidence="5">
    <location>
        <position position="131"/>
    </location>
</feature>
<dbReference type="InterPro" id="IPR036436">
    <property type="entry name" value="Disintegrin_dom_sf"/>
</dbReference>
<keyword evidence="5" id="KW-0862">Zinc</keyword>
<protein>
    <recommendedName>
        <fullName evidence="2">ADAM10 endopeptidase</fullName>
        <ecNumber evidence="2">3.4.24.81</ecNumber>
    </recommendedName>
</protein>
<dbReference type="GO" id="GO:0007219">
    <property type="term" value="P:Notch signaling pathway"/>
    <property type="evidence" value="ECO:0007669"/>
    <property type="project" value="TreeGrafter"/>
</dbReference>
<feature type="compositionally biased region" description="Basic residues" evidence="6">
    <location>
        <begin position="525"/>
        <end position="541"/>
    </location>
</feature>
<evidence type="ECO:0000259" key="8">
    <source>
        <dbReference type="PROSITE" id="PS50214"/>
    </source>
</evidence>
<comment type="caution">
    <text evidence="5">Lacks conserved residue(s) required for the propagation of feature annotation.</text>
</comment>
<dbReference type="GO" id="GO:0004222">
    <property type="term" value="F:metalloendopeptidase activity"/>
    <property type="evidence" value="ECO:0007669"/>
    <property type="project" value="InterPro"/>
</dbReference>
<feature type="transmembrane region" description="Helical" evidence="7">
    <location>
        <begin position="387"/>
        <end position="409"/>
    </location>
</feature>
<dbReference type="GO" id="GO:0006509">
    <property type="term" value="P:membrane protein ectodomain proteolysis"/>
    <property type="evidence" value="ECO:0007669"/>
    <property type="project" value="TreeGrafter"/>
</dbReference>
<dbReference type="FunFam" id="4.10.70.10:FF:000003">
    <property type="entry name" value="Disintegrin and metalloproteinase domain-containing protein 17"/>
    <property type="match status" value="1"/>
</dbReference>
<dbReference type="Pfam" id="PF00200">
    <property type="entry name" value="Disintegrin"/>
    <property type="match status" value="1"/>
</dbReference>
<keyword evidence="11" id="KW-1185">Reference proteome</keyword>
<feature type="compositionally biased region" description="Pro residues" evidence="6">
    <location>
        <begin position="955"/>
        <end position="964"/>
    </location>
</feature>
<feature type="compositionally biased region" description="Low complexity" evidence="6">
    <location>
        <begin position="575"/>
        <end position="593"/>
    </location>
</feature>
<dbReference type="GO" id="GO:0005886">
    <property type="term" value="C:plasma membrane"/>
    <property type="evidence" value="ECO:0007669"/>
    <property type="project" value="TreeGrafter"/>
</dbReference>
<dbReference type="SMART" id="SM00050">
    <property type="entry name" value="DISIN"/>
    <property type="match status" value="1"/>
</dbReference>
<dbReference type="InterPro" id="IPR001590">
    <property type="entry name" value="Peptidase_M12B"/>
</dbReference>
<evidence type="ECO:0000313" key="11">
    <source>
        <dbReference type="Proteomes" id="UP000440578"/>
    </source>
</evidence>
<keyword evidence="10" id="KW-0401">Integrin</keyword>
<evidence type="ECO:0000256" key="6">
    <source>
        <dbReference type="SAM" id="MobiDB-lite"/>
    </source>
</evidence>
<comment type="caution">
    <text evidence="10">The sequence shown here is derived from an EMBL/GenBank/DDBJ whole genome shotgun (WGS) entry which is preliminary data.</text>
</comment>
<evidence type="ECO:0000256" key="1">
    <source>
        <dbReference type="ARBA" id="ARBA00001809"/>
    </source>
</evidence>
<keyword evidence="7" id="KW-0472">Membrane</keyword>
<dbReference type="GO" id="GO:0046872">
    <property type="term" value="F:metal ion binding"/>
    <property type="evidence" value="ECO:0007669"/>
    <property type="project" value="UniProtKB-KW"/>
</dbReference>
<feature type="compositionally biased region" description="Low complexity" evidence="6">
    <location>
        <begin position="444"/>
        <end position="463"/>
    </location>
</feature>
<feature type="compositionally biased region" description="Basic and acidic residues" evidence="6">
    <location>
        <begin position="652"/>
        <end position="670"/>
    </location>
</feature>
<keyword evidence="5" id="KW-0479">Metal-binding</keyword>
<feature type="compositionally biased region" description="Polar residues" evidence="6">
    <location>
        <begin position="837"/>
        <end position="850"/>
    </location>
</feature>
<evidence type="ECO:0000259" key="9">
    <source>
        <dbReference type="PROSITE" id="PS50215"/>
    </source>
</evidence>
<evidence type="ECO:0000313" key="10">
    <source>
        <dbReference type="EMBL" id="KAF0313192.1"/>
    </source>
</evidence>
<evidence type="ECO:0000256" key="7">
    <source>
        <dbReference type="SAM" id="Phobius"/>
    </source>
</evidence>
<dbReference type="InterPro" id="IPR049038">
    <property type="entry name" value="ADAM10_Cys-rich"/>
</dbReference>
<dbReference type="Gene3D" id="3.40.390.10">
    <property type="entry name" value="Collagenase (Catalytic Domain)"/>
    <property type="match status" value="1"/>
</dbReference>
<dbReference type="Gene3D" id="4.10.70.10">
    <property type="entry name" value="Disintegrin domain"/>
    <property type="match status" value="1"/>
</dbReference>
<dbReference type="SUPFAM" id="SSF57552">
    <property type="entry name" value="Blood coagulation inhibitor (disintegrin)"/>
    <property type="match status" value="1"/>
</dbReference>
<dbReference type="GO" id="GO:0007229">
    <property type="term" value="P:integrin-mediated signaling pathway"/>
    <property type="evidence" value="ECO:0007669"/>
    <property type="project" value="UniProtKB-KW"/>
</dbReference>
<evidence type="ECO:0000256" key="2">
    <source>
        <dbReference type="ARBA" id="ARBA00012332"/>
    </source>
</evidence>
<proteinExistence type="predicted"/>
<keyword evidence="7" id="KW-0812">Transmembrane</keyword>
<keyword evidence="4" id="KW-1015">Disulfide bond</keyword>
<dbReference type="Proteomes" id="UP000440578">
    <property type="component" value="Unassembled WGS sequence"/>
</dbReference>
<dbReference type="InterPro" id="IPR024079">
    <property type="entry name" value="MetalloPept_cat_dom_sf"/>
</dbReference>
<feature type="region of interest" description="Disordered" evidence="6">
    <location>
        <begin position="989"/>
        <end position="1009"/>
    </location>
</feature>
<comment type="catalytic activity">
    <reaction evidence="1">
        <text>Endopeptidase of broad specificity.</text>
        <dbReference type="EC" id="3.4.24.81"/>
    </reaction>
</comment>
<dbReference type="Pfam" id="PF21299">
    <property type="entry name" value="ADAM10_Cys-rich"/>
    <property type="match status" value="1"/>
</dbReference>
<keyword evidence="7" id="KW-1133">Transmembrane helix</keyword>
<feature type="domain" description="Disintegrin" evidence="8">
    <location>
        <begin position="183"/>
        <end position="279"/>
    </location>
</feature>
<feature type="binding site" evidence="5">
    <location>
        <position position="130"/>
    </location>
    <ligand>
        <name>Zn(2+)</name>
        <dbReference type="ChEBI" id="CHEBI:29105"/>
        <note>catalytic</note>
    </ligand>
</feature>
<dbReference type="InterPro" id="IPR051489">
    <property type="entry name" value="ADAM_Metalloproteinase"/>
</dbReference>
<reference evidence="10 11" key="1">
    <citation type="submission" date="2019-07" db="EMBL/GenBank/DDBJ databases">
        <title>Draft genome assembly of a fouling barnacle, Amphibalanus amphitrite (Darwin, 1854): The first reference genome for Thecostraca.</title>
        <authorList>
            <person name="Kim W."/>
        </authorList>
    </citation>
    <scope>NUCLEOTIDE SEQUENCE [LARGE SCALE GENOMIC DNA]</scope>
    <source>
        <strain evidence="10">SNU_AA5</strain>
        <tissue evidence="10">Soma without cirri and trophi</tissue>
    </source>
</reference>
<feature type="binding site" evidence="5">
    <location>
        <position position="140"/>
    </location>
    <ligand>
        <name>Zn(2+)</name>
        <dbReference type="ChEBI" id="CHEBI:29105"/>
        <note>catalytic</note>
    </ligand>
</feature>
<dbReference type="AlphaFoldDB" id="A0A6A4XFC6"/>
<feature type="compositionally biased region" description="Basic residues" evidence="6">
    <location>
        <begin position="744"/>
        <end position="759"/>
    </location>
</feature>
<name>A0A6A4XFC6_AMPAM</name>
<dbReference type="SUPFAM" id="SSF55486">
    <property type="entry name" value="Metalloproteases ('zincins'), catalytic domain"/>
    <property type="match status" value="1"/>
</dbReference>
<dbReference type="PROSITE" id="PS50214">
    <property type="entry name" value="DISINTEGRIN_2"/>
    <property type="match status" value="1"/>
</dbReference>
<evidence type="ECO:0000256" key="5">
    <source>
        <dbReference type="PROSITE-ProRule" id="PRU00276"/>
    </source>
</evidence>
<dbReference type="PANTHER" id="PTHR45702:SF3">
    <property type="entry name" value="KUZBANIAN-LIKE, ISOFORM A"/>
    <property type="match status" value="1"/>
</dbReference>
<feature type="compositionally biased region" description="Low complexity" evidence="6">
    <location>
        <begin position="794"/>
        <end position="815"/>
    </location>
</feature>
<feature type="binding site" evidence="5">
    <location>
        <position position="134"/>
    </location>
    <ligand>
        <name>Zn(2+)</name>
        <dbReference type="ChEBI" id="CHEBI:29105"/>
        <note>catalytic</note>
    </ligand>
</feature>
<feature type="compositionally biased region" description="Basic residues" evidence="6">
    <location>
        <begin position="415"/>
        <end position="431"/>
    </location>
</feature>
<evidence type="ECO:0000256" key="3">
    <source>
        <dbReference type="ARBA" id="ARBA00022685"/>
    </source>
</evidence>
<feature type="compositionally biased region" description="Low complexity" evidence="6">
    <location>
        <begin position="494"/>
        <end position="507"/>
    </location>
</feature>
<gene>
    <name evidence="10" type="primary">adam10_1</name>
    <name evidence="10" type="ORF">FJT64_016188</name>
</gene>
<dbReference type="PROSITE" id="PS50215">
    <property type="entry name" value="ADAM_MEPRO"/>
    <property type="match status" value="1"/>
</dbReference>
<feature type="compositionally biased region" description="Basic and acidic residues" evidence="6">
    <location>
        <begin position="698"/>
        <end position="715"/>
    </location>
</feature>
<accession>A0A6A4XFC6</accession>
<feature type="region of interest" description="Disordered" evidence="6">
    <location>
        <begin position="415"/>
        <end position="969"/>
    </location>
</feature>
<sequence length="1009" mass="110496">MRSTDLPDFDMDGVQDNIGFMVKRVRVHKPSAVNDVGYRFPGNYGVEKYLEKFSEENYDSFCLAYMFTYRDFEGGTLGLAWTGDLNQAGGVCEKNGHYRGSKKSLNSGIISILNYGKRVPPAVSHVTFAHEVGHNFGSQHDPDNNKECTPGGMDGNYIILRSINPVLRVKARSTHGCFVEPQAAICGNGVVEEGEECDCGWEEDCRETCCNPMSATPPKGRPPCQLRAGARCSPSQGPCCNDTCEFGYGQECRNDNGCRAKARCNGRSAECPPSIRKPDRTICNEGNVCFKGCEPEYSGNGTKSCELCCKRPGPDQPCISSFEWNSAPFDIPDQFSKPGTPCNQYTGYCDVFQMCREVDPIGPLATLKNLFLSDKSLSVVKEFMDRYWYMIVLCLIIVILSLIAVIRIFGKSPPKYHRRHRRRNSAAKKRPRESDVENPPLPDVTAGAEAAPAATETAETEPVGSERGRQPLKRRVDDVRRAAAKARRAASHMALSSRASVASGVARVTRRGKRDGSRPSGEQQRKRRRNDQSKSRGRRRGREQTKDGVKVISYSNKPAELGVTDTKAEPRLSGAAAKSAEAAASAAAATATAEPDKRQSLPAGVTRRKPTAPADAEKRRSLPKPPGSPQKPARQESPSKQRRSTADVAPARGEERERGRRQARDSDQRLGRSSSHRQRSAKRDDKKRSRSISPTKRPAKDSRQTTKPTAEDNKADKKKRFGLKHVTSADNVISDWLGRNAKKDNHKHKHGAERSRKKPIVPTAPMHPNDQVLQWLRTASTEPSGADVPDGLASPQPSRRMSLSSSQTSGSMQRPAGRPRYGRVISCDESSLAGRRQSASPARDTISSLGAASRRRGTSHSELSRSQPPPSDERLSFRAVPEAVYDLPRSASPERIYDLPSGGSPERQPSPPVLGRQMSVPAFAQSTRSGSPGRRPPERNISVPAGLHGHHSPDRPLPAPPAEPPLTEVLDEWTSAEPPLTEVLDEWAPAAPSETETTDCSLPATATDH</sequence>
<evidence type="ECO:0000256" key="4">
    <source>
        <dbReference type="ARBA" id="ARBA00023157"/>
    </source>
</evidence>